<feature type="transmembrane region" description="Helical" evidence="7">
    <location>
        <begin position="731"/>
        <end position="754"/>
    </location>
</feature>
<feature type="transmembrane region" description="Helical" evidence="7">
    <location>
        <begin position="384"/>
        <end position="406"/>
    </location>
</feature>
<dbReference type="InterPro" id="IPR001757">
    <property type="entry name" value="P_typ_ATPase"/>
</dbReference>
<comment type="similarity">
    <text evidence="7">Belongs to the cation transport ATPase (P-type) (TC 3.A.3) family. Type IB subfamily.</text>
</comment>
<dbReference type="CDD" id="cd00371">
    <property type="entry name" value="HMA"/>
    <property type="match status" value="1"/>
</dbReference>
<feature type="transmembrane region" description="Helical" evidence="7">
    <location>
        <begin position="168"/>
        <end position="189"/>
    </location>
</feature>
<dbReference type="InterPro" id="IPR027256">
    <property type="entry name" value="P-typ_ATPase_IB"/>
</dbReference>
<dbReference type="InterPro" id="IPR036412">
    <property type="entry name" value="HAD-like_sf"/>
</dbReference>
<reference evidence="9 10" key="1">
    <citation type="journal article" date="2016" name="Proc. Natl. Acad. Sci. U.S.A.">
        <title>Comparative genomics of biotechnologically important yeasts.</title>
        <authorList>
            <person name="Riley R."/>
            <person name="Haridas S."/>
            <person name="Wolfe K.H."/>
            <person name="Lopes M.R."/>
            <person name="Hittinger C.T."/>
            <person name="Goeker M."/>
            <person name="Salamov A.A."/>
            <person name="Wisecaver J.H."/>
            <person name="Long T.M."/>
            <person name="Calvey C.H."/>
            <person name="Aerts A.L."/>
            <person name="Barry K.W."/>
            <person name="Choi C."/>
            <person name="Clum A."/>
            <person name="Coughlan A.Y."/>
            <person name="Deshpande S."/>
            <person name="Douglass A.P."/>
            <person name="Hanson S.J."/>
            <person name="Klenk H.-P."/>
            <person name="LaButti K.M."/>
            <person name="Lapidus A."/>
            <person name="Lindquist E.A."/>
            <person name="Lipzen A.M."/>
            <person name="Meier-Kolthoff J.P."/>
            <person name="Ohm R.A."/>
            <person name="Otillar R.P."/>
            <person name="Pangilinan J.L."/>
            <person name="Peng Y."/>
            <person name="Rokas A."/>
            <person name="Rosa C.A."/>
            <person name="Scheuner C."/>
            <person name="Sibirny A.A."/>
            <person name="Slot J.C."/>
            <person name="Stielow J.B."/>
            <person name="Sun H."/>
            <person name="Kurtzman C.P."/>
            <person name="Blackwell M."/>
            <person name="Grigoriev I.V."/>
            <person name="Jeffries T.W."/>
        </authorList>
    </citation>
    <scope>NUCLEOTIDE SEQUENCE [LARGE SCALE GENOMIC DNA]</scope>
    <source>
        <strain evidence="10">ATCC 58044 / CBS 1984 / NCYC 433 / NRRL Y-366-8</strain>
    </source>
</reference>
<keyword evidence="3 7" id="KW-0479">Metal-binding</keyword>
<dbReference type="Proteomes" id="UP000094112">
    <property type="component" value="Unassembled WGS sequence"/>
</dbReference>
<dbReference type="InterPro" id="IPR023298">
    <property type="entry name" value="ATPase_P-typ_TM_dom_sf"/>
</dbReference>
<evidence type="ECO:0000256" key="6">
    <source>
        <dbReference type="ARBA" id="ARBA00023136"/>
    </source>
</evidence>
<dbReference type="OrthoDB" id="432719at2759"/>
<evidence type="ECO:0000313" key="10">
    <source>
        <dbReference type="Proteomes" id="UP000094112"/>
    </source>
</evidence>
<comment type="subcellular location">
    <subcellularLocation>
        <location evidence="1 7">Membrane</location>
    </subcellularLocation>
</comment>
<dbReference type="PRINTS" id="PR00119">
    <property type="entry name" value="CATATPASE"/>
</dbReference>
<accession>A0A1E3NXH3</accession>
<evidence type="ECO:0000256" key="7">
    <source>
        <dbReference type="RuleBase" id="RU362081"/>
    </source>
</evidence>
<dbReference type="GO" id="GO:0005524">
    <property type="term" value="F:ATP binding"/>
    <property type="evidence" value="ECO:0007669"/>
    <property type="project" value="UniProtKB-UniRule"/>
</dbReference>
<dbReference type="Gene3D" id="3.40.1110.10">
    <property type="entry name" value="Calcium-transporting ATPase, cytoplasmic domain N"/>
    <property type="match status" value="1"/>
</dbReference>
<dbReference type="Gene3D" id="3.30.70.100">
    <property type="match status" value="1"/>
</dbReference>
<keyword evidence="6 7" id="KW-0472">Membrane</keyword>
<feature type="transmembrane region" description="Helical" evidence="7">
    <location>
        <begin position="426"/>
        <end position="454"/>
    </location>
</feature>
<evidence type="ECO:0000256" key="5">
    <source>
        <dbReference type="ARBA" id="ARBA00022989"/>
    </source>
</evidence>
<dbReference type="PRINTS" id="PR00943">
    <property type="entry name" value="CUATPASE"/>
</dbReference>
<dbReference type="Pfam" id="PF00122">
    <property type="entry name" value="E1-E2_ATPase"/>
    <property type="match status" value="1"/>
</dbReference>
<dbReference type="GO" id="GO:0016020">
    <property type="term" value="C:membrane"/>
    <property type="evidence" value="ECO:0007669"/>
    <property type="project" value="UniProtKB-SubCell"/>
</dbReference>
<dbReference type="SFLD" id="SFLDF00027">
    <property type="entry name" value="p-type_atpase"/>
    <property type="match status" value="1"/>
</dbReference>
<dbReference type="EMBL" id="KV454213">
    <property type="protein sequence ID" value="ODQ57372.1"/>
    <property type="molecule type" value="Genomic_DNA"/>
</dbReference>
<dbReference type="Pfam" id="PF00702">
    <property type="entry name" value="Hydrolase"/>
    <property type="match status" value="1"/>
</dbReference>
<keyword evidence="5 7" id="KW-1133">Transmembrane helix</keyword>
<evidence type="ECO:0000256" key="3">
    <source>
        <dbReference type="ARBA" id="ARBA00022723"/>
    </source>
</evidence>
<dbReference type="Pfam" id="PF00403">
    <property type="entry name" value="HMA"/>
    <property type="match status" value="1"/>
</dbReference>
<dbReference type="SUPFAM" id="SSF56784">
    <property type="entry name" value="HAD-like"/>
    <property type="match status" value="1"/>
</dbReference>
<evidence type="ECO:0000256" key="2">
    <source>
        <dbReference type="ARBA" id="ARBA00022692"/>
    </source>
</evidence>
<gene>
    <name evidence="9" type="ORF">WICANDRAFT_57603</name>
</gene>
<dbReference type="STRING" id="683960.A0A1E3NXH3"/>
<evidence type="ECO:0000256" key="1">
    <source>
        <dbReference type="ARBA" id="ARBA00004370"/>
    </source>
</evidence>
<dbReference type="Pfam" id="PF24534">
    <property type="entry name" value="HMA_PCA1"/>
    <property type="match status" value="1"/>
</dbReference>
<dbReference type="PROSITE" id="PS50846">
    <property type="entry name" value="HMA_2"/>
    <property type="match status" value="1"/>
</dbReference>
<sequence length="788" mass="85507">MTCTGCSKKVLKVLQNIEGISSINVTFVTGIAEFTINKDILDVPQAVARISKETGFKLTKIEYDFQTIDMIIGEGDLNKLEEFVESIEKLDKSTYRVSYDPQFIGARSLVSKIPGSKLAPPKFNKALEEGKKKLRLMWIKCALSLALAIPVVVLDWSHNSVPYATKSIVSLVLASLVQIIAIPEFYIGALKALIYSKVLEMDMLIVISITAAYVFSLVIFILKRVGVSISINEFFETSSLLIALVLVGRLLSEIAKVKAVSSISLRSLQIETSILLQDGDEIEIDSRLLEMNDKIVISPHSRVVTDGFIVSGEGPIDESMITGECLPVMKKVNDEVIAGTFNGSSKLIAQVTRLPGKNSITDIAESVENALAEKPKVQDLADKIAGYFIPVVIMISTIVFIVWIIVGLKVRHQSGGKAVSVAITYGIAVLAISCPCAIGLAVPMVLIIAGGVAAREGIIIKQSNVLENAYKVTDVVFDKTGTLTDNEMRVEDFKILEDNGIENDEVISVVKQMTLNNTHPVSVAVANFLDQKDASSAAKIEKIESISGSGIQCEFKHSILKLGNPYWTKLHNHEVVKPLLEKGYTLLCCASDSKLICVFSLRTELKPEAKDVIQFLSKKGQTCHIVSGDNRKSVEMVANELGISLSNIQFRATPKSKQAFIKSLKGASKEKVVLFCGDGTNDAIAVAQADIGVQIGTASEVTKASSDVILLGGLDGIVKLQSLSKRTFNRVFFNFIWSAIYNLFAILLSSGAFVKARIPPAYSGIGEIVSIAPVVLAAISLSIKWKKE</sequence>
<dbReference type="InterPro" id="IPR006121">
    <property type="entry name" value="HMA_dom"/>
</dbReference>
<dbReference type="NCBIfam" id="TIGR01511">
    <property type="entry name" value="ATPase-IB1_Cu"/>
    <property type="match status" value="1"/>
</dbReference>
<feature type="transmembrane region" description="Helical" evidence="7">
    <location>
        <begin position="234"/>
        <end position="252"/>
    </location>
</feature>
<keyword evidence="4" id="KW-1278">Translocase</keyword>
<proteinExistence type="inferred from homology"/>
<dbReference type="InterPro" id="IPR059000">
    <property type="entry name" value="ATPase_P-type_domA"/>
</dbReference>
<dbReference type="PROSITE" id="PS00154">
    <property type="entry name" value="ATPASE_E1_E2"/>
    <property type="match status" value="1"/>
</dbReference>
<dbReference type="GeneID" id="30200054"/>
<evidence type="ECO:0000256" key="4">
    <source>
        <dbReference type="ARBA" id="ARBA00022967"/>
    </source>
</evidence>
<dbReference type="InterPro" id="IPR008250">
    <property type="entry name" value="ATPase_P-typ_transduc_dom_A_sf"/>
</dbReference>
<dbReference type="SFLD" id="SFLDG00002">
    <property type="entry name" value="C1.7:_P-type_atpase_like"/>
    <property type="match status" value="1"/>
</dbReference>
<feature type="transmembrane region" description="Helical" evidence="7">
    <location>
        <begin position="137"/>
        <end position="156"/>
    </location>
</feature>
<dbReference type="GO" id="GO:0016887">
    <property type="term" value="F:ATP hydrolysis activity"/>
    <property type="evidence" value="ECO:0007669"/>
    <property type="project" value="InterPro"/>
</dbReference>
<dbReference type="InterPro" id="IPR056236">
    <property type="entry name" value="HMA_PCA1"/>
</dbReference>
<dbReference type="GO" id="GO:0046872">
    <property type="term" value="F:metal ion binding"/>
    <property type="evidence" value="ECO:0007669"/>
    <property type="project" value="UniProtKB-KW"/>
</dbReference>
<feature type="transmembrane region" description="Helical" evidence="7">
    <location>
        <begin position="760"/>
        <end position="783"/>
    </location>
</feature>
<organism evidence="9 10">
    <name type="scientific">Wickerhamomyces anomalus (strain ATCC 58044 / CBS 1984 / NCYC 433 / NRRL Y-366-8)</name>
    <name type="common">Yeast</name>
    <name type="synonym">Hansenula anomala</name>
    <dbReference type="NCBI Taxonomy" id="683960"/>
    <lineage>
        <taxon>Eukaryota</taxon>
        <taxon>Fungi</taxon>
        <taxon>Dikarya</taxon>
        <taxon>Ascomycota</taxon>
        <taxon>Saccharomycotina</taxon>
        <taxon>Saccharomycetes</taxon>
        <taxon>Phaffomycetales</taxon>
        <taxon>Wickerhamomycetaceae</taxon>
        <taxon>Wickerhamomyces</taxon>
    </lineage>
</organism>
<dbReference type="PANTHER" id="PTHR46594">
    <property type="entry name" value="P-TYPE CATION-TRANSPORTING ATPASE"/>
    <property type="match status" value="1"/>
</dbReference>
<dbReference type="InterPro" id="IPR044492">
    <property type="entry name" value="P_typ_ATPase_HD_dom"/>
</dbReference>
<feature type="domain" description="HMA" evidence="8">
    <location>
        <begin position="1"/>
        <end position="59"/>
    </location>
</feature>
<dbReference type="SUPFAM" id="SSF81665">
    <property type="entry name" value="Calcium ATPase, transmembrane domain M"/>
    <property type="match status" value="1"/>
</dbReference>
<dbReference type="AlphaFoldDB" id="A0A1E3NXH3"/>
<keyword evidence="7" id="KW-0547">Nucleotide-binding</keyword>
<keyword evidence="2 7" id="KW-0812">Transmembrane</keyword>
<dbReference type="SFLD" id="SFLDS00003">
    <property type="entry name" value="Haloacid_Dehalogenase"/>
    <property type="match status" value="1"/>
</dbReference>
<dbReference type="NCBIfam" id="TIGR01494">
    <property type="entry name" value="ATPase_P-type"/>
    <property type="match status" value="1"/>
</dbReference>
<dbReference type="SUPFAM" id="SSF55008">
    <property type="entry name" value="HMA, heavy metal-associated domain"/>
    <property type="match status" value="1"/>
</dbReference>
<dbReference type="GO" id="GO:0019829">
    <property type="term" value="F:ATPase-coupled monoatomic cation transmembrane transporter activity"/>
    <property type="evidence" value="ECO:0007669"/>
    <property type="project" value="InterPro"/>
</dbReference>
<dbReference type="NCBIfam" id="TIGR01525">
    <property type="entry name" value="ATPase-IB_hvy"/>
    <property type="match status" value="1"/>
</dbReference>
<feature type="transmembrane region" description="Helical" evidence="7">
    <location>
        <begin position="201"/>
        <end position="222"/>
    </location>
</feature>
<dbReference type="InterPro" id="IPR023214">
    <property type="entry name" value="HAD_sf"/>
</dbReference>
<dbReference type="Gene3D" id="3.40.50.1000">
    <property type="entry name" value="HAD superfamily/HAD-like"/>
    <property type="match status" value="1"/>
</dbReference>
<dbReference type="SUPFAM" id="SSF81653">
    <property type="entry name" value="Calcium ATPase, transduction domain A"/>
    <property type="match status" value="1"/>
</dbReference>
<dbReference type="InterPro" id="IPR036163">
    <property type="entry name" value="HMA_dom_sf"/>
</dbReference>
<dbReference type="InterPro" id="IPR023299">
    <property type="entry name" value="ATPase_P-typ_cyto_dom_N"/>
</dbReference>
<keyword evidence="7" id="KW-0067">ATP-binding</keyword>
<dbReference type="RefSeq" id="XP_019036579.1">
    <property type="nucleotide sequence ID" value="XM_019182808.1"/>
</dbReference>
<evidence type="ECO:0000259" key="8">
    <source>
        <dbReference type="PROSITE" id="PS50846"/>
    </source>
</evidence>
<dbReference type="PANTHER" id="PTHR46594:SF4">
    <property type="entry name" value="P-TYPE CATION-TRANSPORTING ATPASE"/>
    <property type="match status" value="1"/>
</dbReference>
<evidence type="ECO:0000313" key="9">
    <source>
        <dbReference type="EMBL" id="ODQ57372.1"/>
    </source>
</evidence>
<protein>
    <recommendedName>
        <fullName evidence="8">HMA domain-containing protein</fullName>
    </recommendedName>
</protein>
<dbReference type="InterPro" id="IPR018303">
    <property type="entry name" value="ATPase_P-typ_P_site"/>
</dbReference>
<name>A0A1E3NXH3_WICAA</name>
<dbReference type="Gene3D" id="2.70.150.10">
    <property type="entry name" value="Calcium-transporting ATPase, cytoplasmic transduction domain A"/>
    <property type="match status" value="1"/>
</dbReference>
<keyword evidence="10" id="KW-1185">Reference proteome</keyword>